<dbReference type="AlphaFoldDB" id="A0AAU8CE53"/>
<dbReference type="RefSeq" id="WP_353634173.1">
    <property type="nucleotide sequence ID" value="NZ_CP159204.1"/>
</dbReference>
<dbReference type="GeneID" id="91110276"/>
<dbReference type="KEGG" id="hanx:ABSL23_13970"/>
<protein>
    <submittedName>
        <fullName evidence="1">Uncharacterized protein</fullName>
    </submittedName>
</protein>
<evidence type="ECO:0000313" key="1">
    <source>
        <dbReference type="EMBL" id="XCF16334.1"/>
    </source>
</evidence>
<gene>
    <name evidence="1" type="ORF">ABSL23_13970</name>
</gene>
<proteinExistence type="predicted"/>
<dbReference type="EMBL" id="CP159204">
    <property type="protein sequence ID" value="XCF16334.1"/>
    <property type="molecule type" value="Genomic_DNA"/>
</dbReference>
<name>A0AAU8CE53_9EURY</name>
<accession>A0AAU8CE53</accession>
<sequence>MAFGLLVPIASFALGLVSSSVVWFYFKPLFEVKSVISQTDADLQYYAHIVTSPGFEVNSQADLDEASEALRTDSTQLRAAANQVPMYRWTRRIGSLPPRDSIDAAARKLIGLSNTVYDDTQVQNTEWKEEVEENLDLS</sequence>
<organism evidence="1">
    <name type="scientific">Halobacterium sp. NMX12-1</name>
    <dbReference type="NCBI Taxonomy" id="3166650"/>
    <lineage>
        <taxon>Archaea</taxon>
        <taxon>Methanobacteriati</taxon>
        <taxon>Methanobacteriota</taxon>
        <taxon>Stenosarchaea group</taxon>
        <taxon>Halobacteria</taxon>
        <taxon>Halobacteriales</taxon>
        <taxon>Halobacteriaceae</taxon>
        <taxon>Halobacterium</taxon>
    </lineage>
</organism>
<reference evidence="1" key="1">
    <citation type="submission" date="2024-06" db="EMBL/GenBank/DDBJ databases">
        <title>Genome Sequence of an extremely halophilic archaeon isolated from Permian era halite, Salado Formation, Carlsbad, New Mexico: Halobacterium sp. strain NMX12-1.</title>
        <authorList>
            <person name="Sotoa L."/>
            <person name="DasSarma P."/>
            <person name="Anton B.P."/>
            <person name="Vincze T."/>
            <person name="Verma I."/>
            <person name="Eralp B."/>
            <person name="Powers D.W."/>
            <person name="Dozier B.L."/>
            <person name="Roberts R.J."/>
            <person name="DasSarma S."/>
        </authorList>
    </citation>
    <scope>NUCLEOTIDE SEQUENCE</scope>
    <source>
        <strain evidence="1">NMX12-1</strain>
    </source>
</reference>